<dbReference type="GO" id="GO:0046872">
    <property type="term" value="F:metal ion binding"/>
    <property type="evidence" value="ECO:0007669"/>
    <property type="project" value="UniProtKB-KW"/>
</dbReference>
<evidence type="ECO:0000256" key="4">
    <source>
        <dbReference type="ARBA" id="ARBA00022692"/>
    </source>
</evidence>
<feature type="transmembrane region" description="Helical" evidence="8">
    <location>
        <begin position="241"/>
        <end position="261"/>
    </location>
</feature>
<name>A0AAJ4ZML5_9RALS</name>
<comment type="subcellular location">
    <subcellularLocation>
        <location evidence="1">Cell membrane</location>
        <topology evidence="1">Multi-pass membrane protein</topology>
    </subcellularLocation>
</comment>
<feature type="transmembrane region" description="Helical" evidence="8">
    <location>
        <begin position="161"/>
        <end position="181"/>
    </location>
</feature>
<dbReference type="Pfam" id="PF00953">
    <property type="entry name" value="Glycos_transf_4"/>
    <property type="match status" value="1"/>
</dbReference>
<feature type="transmembrane region" description="Helical" evidence="8">
    <location>
        <begin position="103"/>
        <end position="123"/>
    </location>
</feature>
<dbReference type="PANTHER" id="PTHR22926">
    <property type="entry name" value="PHOSPHO-N-ACETYLMURAMOYL-PENTAPEPTIDE-TRANSFERASE"/>
    <property type="match status" value="1"/>
</dbReference>
<feature type="transmembrane region" description="Helical" evidence="8">
    <location>
        <begin position="135"/>
        <end position="154"/>
    </location>
</feature>
<feature type="transmembrane region" description="Helical" evidence="8">
    <location>
        <begin position="332"/>
        <end position="348"/>
    </location>
</feature>
<dbReference type="Proteomes" id="UP000255008">
    <property type="component" value="Unassembled WGS sequence"/>
</dbReference>
<organism evidence="9 10">
    <name type="scientific">Ralstonia mannitolilytica</name>
    <dbReference type="NCBI Taxonomy" id="105219"/>
    <lineage>
        <taxon>Bacteria</taxon>
        <taxon>Pseudomonadati</taxon>
        <taxon>Pseudomonadota</taxon>
        <taxon>Betaproteobacteria</taxon>
        <taxon>Burkholderiales</taxon>
        <taxon>Burkholderiaceae</taxon>
        <taxon>Ralstonia</taxon>
    </lineage>
</organism>
<dbReference type="RefSeq" id="WP_062737813.1">
    <property type="nucleotide sequence ID" value="NZ_BAAAEC010000025.1"/>
</dbReference>
<evidence type="ECO:0000256" key="7">
    <source>
        <dbReference type="PIRSR" id="PIRSR600715-1"/>
    </source>
</evidence>
<reference evidence="9 10" key="1">
    <citation type="submission" date="2018-06" db="EMBL/GenBank/DDBJ databases">
        <authorList>
            <consortium name="Pathogen Informatics"/>
            <person name="Doyle S."/>
        </authorList>
    </citation>
    <scope>NUCLEOTIDE SEQUENCE [LARGE SCALE GENOMIC DNA]</scope>
    <source>
        <strain evidence="9 10">NCTC10894</strain>
    </source>
</reference>
<dbReference type="GO" id="GO:0009103">
    <property type="term" value="P:lipopolysaccharide biosynthetic process"/>
    <property type="evidence" value="ECO:0007669"/>
    <property type="project" value="TreeGrafter"/>
</dbReference>
<evidence type="ECO:0000256" key="5">
    <source>
        <dbReference type="ARBA" id="ARBA00022989"/>
    </source>
</evidence>
<keyword evidence="7" id="KW-0479">Metal-binding</keyword>
<feature type="binding site" evidence="7">
    <location>
        <position position="216"/>
    </location>
    <ligand>
        <name>Mg(2+)</name>
        <dbReference type="ChEBI" id="CHEBI:18420"/>
    </ligand>
</feature>
<feature type="transmembrane region" description="Helical" evidence="8">
    <location>
        <begin position="187"/>
        <end position="205"/>
    </location>
</feature>
<evidence type="ECO:0000256" key="8">
    <source>
        <dbReference type="SAM" id="Phobius"/>
    </source>
</evidence>
<keyword evidence="5 8" id="KW-1133">Transmembrane helix</keyword>
<evidence type="ECO:0000313" key="10">
    <source>
        <dbReference type="Proteomes" id="UP000255008"/>
    </source>
</evidence>
<keyword evidence="3 9" id="KW-0808">Transferase</keyword>
<dbReference type="InterPro" id="IPR000715">
    <property type="entry name" value="Glycosyl_transferase_4"/>
</dbReference>
<keyword evidence="6 8" id="KW-0472">Membrane</keyword>
<keyword evidence="4 8" id="KW-0812">Transmembrane</keyword>
<feature type="transmembrane region" description="Helical" evidence="8">
    <location>
        <begin position="6"/>
        <end position="24"/>
    </location>
</feature>
<gene>
    <name evidence="9" type="primary">wecA</name>
    <name evidence="9" type="ORF">NCTC10894_02532</name>
</gene>
<evidence type="ECO:0000313" key="9">
    <source>
        <dbReference type="EMBL" id="SUD98152.1"/>
    </source>
</evidence>
<dbReference type="CDD" id="cd06912">
    <property type="entry name" value="GT_MraY_like"/>
    <property type="match status" value="1"/>
</dbReference>
<dbReference type="GO" id="GO:0071555">
    <property type="term" value="P:cell wall organization"/>
    <property type="evidence" value="ECO:0007669"/>
    <property type="project" value="TreeGrafter"/>
</dbReference>
<feature type="transmembrane region" description="Helical" evidence="8">
    <location>
        <begin position="217"/>
        <end position="235"/>
    </location>
</feature>
<dbReference type="GO" id="GO:0005886">
    <property type="term" value="C:plasma membrane"/>
    <property type="evidence" value="ECO:0007669"/>
    <property type="project" value="UniProtKB-SubCell"/>
</dbReference>
<evidence type="ECO:0000256" key="1">
    <source>
        <dbReference type="ARBA" id="ARBA00004651"/>
    </source>
</evidence>
<proteinExistence type="predicted"/>
<dbReference type="EMBL" id="UGVE01000001">
    <property type="protein sequence ID" value="SUD98152.1"/>
    <property type="molecule type" value="Genomic_DNA"/>
</dbReference>
<accession>A0AAJ4ZML5</accession>
<evidence type="ECO:0000256" key="6">
    <source>
        <dbReference type="ARBA" id="ARBA00023136"/>
    </source>
</evidence>
<comment type="cofactor">
    <cofactor evidence="7">
        <name>Mg(2+)</name>
        <dbReference type="ChEBI" id="CHEBI:18420"/>
    </cofactor>
</comment>
<feature type="binding site" evidence="7">
    <location>
        <position position="156"/>
    </location>
    <ligand>
        <name>Mg(2+)</name>
        <dbReference type="ChEBI" id="CHEBI:18420"/>
    </ligand>
</feature>
<dbReference type="AlphaFoldDB" id="A0AAJ4ZML5"/>
<feature type="transmembrane region" description="Helical" evidence="8">
    <location>
        <begin position="310"/>
        <end position="326"/>
    </location>
</feature>
<dbReference type="GO" id="GO:0036380">
    <property type="term" value="F:UDP-N-acetylglucosamine-undecaprenyl-phosphate N-acetylglucosaminephosphotransferase activity"/>
    <property type="evidence" value="ECO:0007669"/>
    <property type="project" value="UniProtKB-EC"/>
</dbReference>
<comment type="caution">
    <text evidence="9">The sequence shown here is derived from an EMBL/GenBank/DDBJ whole genome shotgun (WGS) entry which is preliminary data.</text>
</comment>
<sequence>MLNLTFSFLASFLLTLGIIRYDHIHEKFTTDHDLNGVQKFHVHPVPRIGGVSIFVAFFLANSVLLFRQPAIAYKIFALLACGIPAFASGLIEDITKRVSPRIRLTATLASAFLAILFLDIKIIRLDATLADNLLHLAPIAILITIFAVAGLANAVNIIDGFNGLASMVSIFMLLSLGYVAFKSGDSLILTAAILMIGSILGFFFWNFPNGLIFLGDGGAYFIGFIIAELSIWLVMRNPQVSAWYPVLMLIYPIFETIFSIYRKKFVRGISPGIPDGVHLHMLIYKRLMRWTVGDRTAKGVVKRNSLTSPYLWLLCLTAVVPATIFWDTPTVLILFIPIFSITYIWLYTRIIRFKTPRWLIVSKGTEK</sequence>
<keyword evidence="2" id="KW-1003">Cell membrane</keyword>
<dbReference type="EC" id="2.7.8.33" evidence="9"/>
<feature type="transmembrane region" description="Helical" evidence="8">
    <location>
        <begin position="45"/>
        <end position="65"/>
    </location>
</feature>
<dbReference type="GO" id="GO:0044038">
    <property type="term" value="P:cell wall macromolecule biosynthetic process"/>
    <property type="evidence" value="ECO:0007669"/>
    <property type="project" value="TreeGrafter"/>
</dbReference>
<keyword evidence="7" id="KW-0460">Magnesium</keyword>
<evidence type="ECO:0000256" key="2">
    <source>
        <dbReference type="ARBA" id="ARBA00022475"/>
    </source>
</evidence>
<dbReference type="PANTHER" id="PTHR22926:SF3">
    <property type="entry name" value="UNDECAPRENYL-PHOSPHATE ALPHA-N-ACETYLGLUCOSAMINYL 1-PHOSPHATE TRANSFERASE"/>
    <property type="match status" value="1"/>
</dbReference>
<protein>
    <submittedName>
        <fullName evidence="9">Undecaprenyl-phosphate alpha-N-acetylglucosaminyl 1-phosphate transferase</fullName>
        <ecNumber evidence="9">2.7.8.33</ecNumber>
    </submittedName>
</protein>
<evidence type="ECO:0000256" key="3">
    <source>
        <dbReference type="ARBA" id="ARBA00022679"/>
    </source>
</evidence>